<dbReference type="OrthoDB" id="6037701at2759"/>
<evidence type="ECO:0000313" key="2">
    <source>
        <dbReference type="EnsemblMetazoa" id="CLYHEMP003628.1"/>
    </source>
</evidence>
<organism evidence="2 3">
    <name type="scientific">Clytia hemisphaerica</name>
    <dbReference type="NCBI Taxonomy" id="252671"/>
    <lineage>
        <taxon>Eukaryota</taxon>
        <taxon>Metazoa</taxon>
        <taxon>Cnidaria</taxon>
        <taxon>Hydrozoa</taxon>
        <taxon>Hydroidolina</taxon>
        <taxon>Leptothecata</taxon>
        <taxon>Obeliida</taxon>
        <taxon>Clytiidae</taxon>
        <taxon>Clytia</taxon>
    </lineage>
</organism>
<feature type="compositionally biased region" description="Polar residues" evidence="1">
    <location>
        <begin position="184"/>
        <end position="195"/>
    </location>
</feature>
<feature type="compositionally biased region" description="Basic and acidic residues" evidence="1">
    <location>
        <begin position="90"/>
        <end position="101"/>
    </location>
</feature>
<feature type="compositionally biased region" description="Basic and acidic residues" evidence="1">
    <location>
        <begin position="108"/>
        <end position="118"/>
    </location>
</feature>
<feature type="compositionally biased region" description="Polar residues" evidence="1">
    <location>
        <begin position="119"/>
        <end position="140"/>
    </location>
</feature>
<proteinExistence type="predicted"/>
<dbReference type="GeneID" id="136797486"/>
<evidence type="ECO:0000256" key="1">
    <source>
        <dbReference type="SAM" id="MobiDB-lite"/>
    </source>
</evidence>
<dbReference type="EnsemblMetazoa" id="CLYHEMT003628.1">
    <property type="protein sequence ID" value="CLYHEMP003628.1"/>
    <property type="gene ID" value="CLYHEMG003628"/>
</dbReference>
<sequence>MPRDGGTHTMDLTYSSAENSPFTSPFQSPKISPASSRNTSPTRLSTRGGHLKRANSYRKSNRKGTSKMDDMIRRRTQRHRSQSDTDITADEDKTSEKETAKIRRKKKSISEDFSEHFKVNSTQNSRPTSTHSAYSDSSRPGTPDRKKSISQMLDLRRLIELSPKLHRHKNRAKTPTDETDNEQTSESGPLFQATTMWVPGYDFKTKQQTSLDDERGPSRSFLSRRGSKDRNLLALLGSSSPNLLRRGSKDKIEKQETKGKQKYTRCDTSPLPVNLGRPQHEGGTKNTLRQCKSDHGEFMSVSQRSAILAQKHQDFRDLKKPRNTEPEPPKGVIASGNVAKISNTFEDGSIYVKPTEDLTTMEKTEKRFSGEYDNIVRERAESFESGEAFRQNKRRSYSTYDGFRLERHGSESGYASPTESNISDVCAPPQINIIPHDAVEFQSWRDVGVWDENTTFPSKSNHLRPPGANELSMKMTNLCVTEL</sequence>
<dbReference type="AlphaFoldDB" id="A0A7M5UW75"/>
<feature type="compositionally biased region" description="Basic and acidic residues" evidence="1">
    <location>
        <begin position="247"/>
        <end position="259"/>
    </location>
</feature>
<protein>
    <submittedName>
        <fullName evidence="2">Uncharacterized protein</fullName>
    </submittedName>
</protein>
<dbReference type="Proteomes" id="UP000594262">
    <property type="component" value="Unplaced"/>
</dbReference>
<feature type="compositionally biased region" description="Polar residues" evidence="1">
    <location>
        <begin position="10"/>
        <end position="45"/>
    </location>
</feature>
<name>A0A7M5UW75_9CNID</name>
<evidence type="ECO:0000313" key="3">
    <source>
        <dbReference type="Proteomes" id="UP000594262"/>
    </source>
</evidence>
<keyword evidence="3" id="KW-1185">Reference proteome</keyword>
<dbReference type="RefSeq" id="XP_066910160.1">
    <property type="nucleotide sequence ID" value="XM_067054059.1"/>
</dbReference>
<feature type="compositionally biased region" description="Basic residues" evidence="1">
    <location>
        <begin position="49"/>
        <end position="65"/>
    </location>
</feature>
<accession>A0A7M5UW75</accession>
<feature type="region of interest" description="Disordered" evidence="1">
    <location>
        <begin position="1"/>
        <end position="286"/>
    </location>
</feature>
<reference evidence="2" key="1">
    <citation type="submission" date="2021-01" db="UniProtKB">
        <authorList>
            <consortium name="EnsemblMetazoa"/>
        </authorList>
    </citation>
    <scope>IDENTIFICATION</scope>
</reference>